<feature type="chain" id="PRO_5038405004" description="Copper amine oxidase-like N-terminal domain-containing protein" evidence="1">
    <location>
        <begin position="24"/>
        <end position="162"/>
    </location>
</feature>
<organism evidence="3 4">
    <name type="scientific">Xylanibacillus composti</name>
    <dbReference type="NCBI Taxonomy" id="1572762"/>
    <lineage>
        <taxon>Bacteria</taxon>
        <taxon>Bacillati</taxon>
        <taxon>Bacillota</taxon>
        <taxon>Bacilli</taxon>
        <taxon>Bacillales</taxon>
        <taxon>Paenibacillaceae</taxon>
        <taxon>Xylanibacillus</taxon>
    </lineage>
</organism>
<dbReference type="RefSeq" id="WP_213413980.1">
    <property type="nucleotide sequence ID" value="NZ_BOVK01000073.1"/>
</dbReference>
<proteinExistence type="predicted"/>
<evidence type="ECO:0000313" key="4">
    <source>
        <dbReference type="Proteomes" id="UP000677918"/>
    </source>
</evidence>
<feature type="domain" description="Copper amine oxidase-like N-terminal" evidence="2">
    <location>
        <begin position="72"/>
        <end position="152"/>
    </location>
</feature>
<dbReference type="InterPro" id="IPR012854">
    <property type="entry name" value="Cu_amine_oxidase-like_N"/>
</dbReference>
<protein>
    <recommendedName>
        <fullName evidence="2">Copper amine oxidase-like N-terminal domain-containing protein</fullName>
    </recommendedName>
</protein>
<keyword evidence="1" id="KW-0732">Signal</keyword>
<dbReference type="Gene3D" id="3.30.457.10">
    <property type="entry name" value="Copper amine oxidase-like, N-terminal domain"/>
    <property type="match status" value="1"/>
</dbReference>
<dbReference type="InterPro" id="IPR036582">
    <property type="entry name" value="Mao_N_sf"/>
</dbReference>
<reference evidence="3" key="1">
    <citation type="submission" date="2021-04" db="EMBL/GenBank/DDBJ databases">
        <title>Draft genome sequence of Xylanibacillus composti strain K13.</title>
        <authorList>
            <person name="Uke A."/>
            <person name="Chhe C."/>
            <person name="Baramee S."/>
            <person name="Kosugi A."/>
        </authorList>
    </citation>
    <scope>NUCLEOTIDE SEQUENCE</scope>
    <source>
        <strain evidence="3">K13</strain>
    </source>
</reference>
<gene>
    <name evidence="3" type="ORF">XYCOK13_40030</name>
</gene>
<dbReference type="Pfam" id="PF07833">
    <property type="entry name" value="Cu_amine_oxidN1"/>
    <property type="match status" value="1"/>
</dbReference>
<dbReference type="SUPFAM" id="SSF55383">
    <property type="entry name" value="Copper amine oxidase, domain N"/>
    <property type="match status" value="1"/>
</dbReference>
<keyword evidence="4" id="KW-1185">Reference proteome</keyword>
<evidence type="ECO:0000313" key="3">
    <source>
        <dbReference type="EMBL" id="GIQ71179.1"/>
    </source>
</evidence>
<dbReference type="EMBL" id="BOVK01000073">
    <property type="protein sequence ID" value="GIQ71179.1"/>
    <property type="molecule type" value="Genomic_DNA"/>
</dbReference>
<sequence length="162" mass="18095">MRRLLTGMGLALILISLFSAVYAANADTITIEYPNGNRTALMNGDYMMNGGTVYIKPNPMLGLLPFAVPGKGIWWIGDEKKLVFAFMDTDDYMKERFSIKVGEHKFMDNGNEYELRQEAVLQDGRVYLPVRAIAEAYGYSVHYANNNGTIVISIQGEISSTH</sequence>
<feature type="signal peptide" evidence="1">
    <location>
        <begin position="1"/>
        <end position="23"/>
    </location>
</feature>
<comment type="caution">
    <text evidence="3">The sequence shown here is derived from an EMBL/GenBank/DDBJ whole genome shotgun (WGS) entry which is preliminary data.</text>
</comment>
<evidence type="ECO:0000256" key="1">
    <source>
        <dbReference type="SAM" id="SignalP"/>
    </source>
</evidence>
<accession>A0A8J4M3T8</accession>
<evidence type="ECO:0000259" key="2">
    <source>
        <dbReference type="Pfam" id="PF07833"/>
    </source>
</evidence>
<dbReference type="Proteomes" id="UP000677918">
    <property type="component" value="Unassembled WGS sequence"/>
</dbReference>
<dbReference type="AlphaFoldDB" id="A0A8J4M3T8"/>
<name>A0A8J4M3T8_9BACL</name>